<dbReference type="Gene3D" id="1.10.405.20">
    <property type="match status" value="1"/>
</dbReference>
<dbReference type="GO" id="GO:0016491">
    <property type="term" value="F:oxidoreductase activity"/>
    <property type="evidence" value="ECO:0007669"/>
    <property type="project" value="InterPro"/>
</dbReference>
<dbReference type="InterPro" id="IPR050464">
    <property type="entry name" value="Zeta_carotene_desat/Oxidored"/>
</dbReference>
<dbReference type="PANTHER" id="PTHR42923">
    <property type="entry name" value="PROTOPORPHYRINOGEN OXIDASE"/>
    <property type="match status" value="1"/>
</dbReference>
<dbReference type="Gene3D" id="3.30.70.1990">
    <property type="match status" value="1"/>
</dbReference>
<keyword evidence="3" id="KW-1185">Reference proteome</keyword>
<gene>
    <name evidence="2" type="ORF">NSA47_00800</name>
</gene>
<dbReference type="Gene3D" id="3.50.50.60">
    <property type="entry name" value="FAD/NAD(P)-binding domain"/>
    <property type="match status" value="1"/>
</dbReference>
<reference evidence="2" key="1">
    <citation type="submission" date="2022-07" db="EMBL/GenBank/DDBJ databases">
        <title>Enhanced cultured diversity of the mouse gut microbiota enables custom-made synthetic communities.</title>
        <authorList>
            <person name="Afrizal A."/>
        </authorList>
    </citation>
    <scope>NUCLEOTIDE SEQUENCE</scope>
    <source>
        <strain evidence="2">DSM 28593</strain>
    </source>
</reference>
<accession>A0AAE3L327</accession>
<dbReference type="InterPro" id="IPR002937">
    <property type="entry name" value="Amino_oxidase"/>
</dbReference>
<dbReference type="SUPFAM" id="SSF51905">
    <property type="entry name" value="FAD/NAD(P)-binding domain"/>
    <property type="match status" value="1"/>
</dbReference>
<comment type="caution">
    <text evidence="2">The sequence shown here is derived from an EMBL/GenBank/DDBJ whole genome shotgun (WGS) entry which is preliminary data.</text>
</comment>
<dbReference type="RefSeq" id="WP_257528932.1">
    <property type="nucleotide sequence ID" value="NZ_JANKAS010000001.1"/>
</dbReference>
<protein>
    <submittedName>
        <fullName evidence="2">FAD-dependent oxidoreductase</fullName>
    </submittedName>
</protein>
<dbReference type="AlphaFoldDB" id="A0AAE3L327"/>
<evidence type="ECO:0000313" key="2">
    <source>
        <dbReference type="EMBL" id="MCR1897528.1"/>
    </source>
</evidence>
<evidence type="ECO:0000313" key="3">
    <source>
        <dbReference type="Proteomes" id="UP001205748"/>
    </source>
</evidence>
<proteinExistence type="predicted"/>
<dbReference type="PANTHER" id="PTHR42923:SF17">
    <property type="entry name" value="AMINE OXIDASE DOMAIN-CONTAINING PROTEIN"/>
    <property type="match status" value="1"/>
</dbReference>
<dbReference type="EMBL" id="JANKAS010000001">
    <property type="protein sequence ID" value="MCR1897528.1"/>
    <property type="molecule type" value="Genomic_DNA"/>
</dbReference>
<organism evidence="2 3">
    <name type="scientific">Irregularibacter muris</name>
    <dbReference type="NCBI Taxonomy" id="1796619"/>
    <lineage>
        <taxon>Bacteria</taxon>
        <taxon>Bacillati</taxon>
        <taxon>Bacillota</taxon>
        <taxon>Clostridia</taxon>
        <taxon>Eubacteriales</taxon>
        <taxon>Eubacteriaceae</taxon>
        <taxon>Irregularibacter</taxon>
    </lineage>
</organism>
<dbReference type="Pfam" id="PF01593">
    <property type="entry name" value="Amino_oxidase"/>
    <property type="match status" value="1"/>
</dbReference>
<dbReference type="Proteomes" id="UP001205748">
    <property type="component" value="Unassembled WGS sequence"/>
</dbReference>
<dbReference type="InterPro" id="IPR036188">
    <property type="entry name" value="FAD/NAD-bd_sf"/>
</dbReference>
<sequence>MNKADCRIGVIGGGLSGLVMAEGLQRKGYHDVTLLEKDVRLGGKLHTITYKGKSYELGAIFGLPSYSRLTALMDRLNIKADGPQLSRTNYNAEGKKIMPIPRKDLHGFVEELKRLPQVLDGYESLKSPKIKDIEPALMLPFSKWCDMHCFNVLKTVYLHYFTIFGLGDIEEVPALYVLRILNDEHLMSFMEIPQFYTWKRGVSILAESLGSRIKDIRLGQKVTDITLSDDDTLWVRTPFEKIQFDQVIITAPLDNFSQLDLWDEEMKNYLQSIKYQNFNVYSFIVENVPKGCGCILENLSLSRRGHITIWDSRWNTSHQEGMVILYAYSPLHSYKSSPLDKIKDDLARLKIKKPRLYQVKQWKHCPYLDTHVLQQGFYEKMDAMQGKNNIFLAGEIMSMLSIENCIKYSEYLLEEFF</sequence>
<name>A0AAE3L327_9FIRM</name>
<evidence type="ECO:0000259" key="1">
    <source>
        <dbReference type="Pfam" id="PF01593"/>
    </source>
</evidence>
<feature type="domain" description="Amine oxidase" evidence="1">
    <location>
        <begin position="15"/>
        <end position="398"/>
    </location>
</feature>